<name>A0ACB9NI01_BAUVA</name>
<reference evidence="1 2" key="1">
    <citation type="journal article" date="2022" name="DNA Res.">
        <title>Chromosomal-level genome assembly of the orchid tree Bauhinia variegata (Leguminosae; Cercidoideae) supports the allotetraploid origin hypothesis of Bauhinia.</title>
        <authorList>
            <person name="Zhong Y."/>
            <person name="Chen Y."/>
            <person name="Zheng D."/>
            <person name="Pang J."/>
            <person name="Liu Y."/>
            <person name="Luo S."/>
            <person name="Meng S."/>
            <person name="Qian L."/>
            <person name="Wei D."/>
            <person name="Dai S."/>
            <person name="Zhou R."/>
        </authorList>
    </citation>
    <scope>NUCLEOTIDE SEQUENCE [LARGE SCALE GENOMIC DNA]</scope>
    <source>
        <strain evidence="1">BV-YZ2020</strain>
    </source>
</reference>
<dbReference type="Proteomes" id="UP000828941">
    <property type="component" value="Chromosome 6"/>
</dbReference>
<dbReference type="EMBL" id="CM039431">
    <property type="protein sequence ID" value="KAI4336008.1"/>
    <property type="molecule type" value="Genomic_DNA"/>
</dbReference>
<organism evidence="1 2">
    <name type="scientific">Bauhinia variegata</name>
    <name type="common">Purple orchid tree</name>
    <name type="synonym">Phanera variegata</name>
    <dbReference type="NCBI Taxonomy" id="167791"/>
    <lineage>
        <taxon>Eukaryota</taxon>
        <taxon>Viridiplantae</taxon>
        <taxon>Streptophyta</taxon>
        <taxon>Embryophyta</taxon>
        <taxon>Tracheophyta</taxon>
        <taxon>Spermatophyta</taxon>
        <taxon>Magnoliopsida</taxon>
        <taxon>eudicotyledons</taxon>
        <taxon>Gunneridae</taxon>
        <taxon>Pentapetalae</taxon>
        <taxon>rosids</taxon>
        <taxon>fabids</taxon>
        <taxon>Fabales</taxon>
        <taxon>Fabaceae</taxon>
        <taxon>Cercidoideae</taxon>
        <taxon>Cercideae</taxon>
        <taxon>Bauhiniinae</taxon>
        <taxon>Bauhinia</taxon>
    </lineage>
</organism>
<keyword evidence="2" id="KW-1185">Reference proteome</keyword>
<evidence type="ECO:0000313" key="1">
    <source>
        <dbReference type="EMBL" id="KAI4336008.1"/>
    </source>
</evidence>
<accession>A0ACB9NI01</accession>
<sequence>MRGRIGSWWSHPKTVALLIWLISAFIFFSLFLMALRNSSDTTSSSSFGNCPLSRLCLFSIECFQIFNFCFCCRKS</sequence>
<evidence type="ECO:0000313" key="2">
    <source>
        <dbReference type="Proteomes" id="UP000828941"/>
    </source>
</evidence>
<gene>
    <name evidence="1" type="ORF">L6164_014588</name>
</gene>
<proteinExistence type="predicted"/>
<comment type="caution">
    <text evidence="1">The sequence shown here is derived from an EMBL/GenBank/DDBJ whole genome shotgun (WGS) entry which is preliminary data.</text>
</comment>
<protein>
    <submittedName>
        <fullName evidence="1">Uncharacterized protein</fullName>
    </submittedName>
</protein>